<dbReference type="Proteomes" id="UP000554482">
    <property type="component" value="Unassembled WGS sequence"/>
</dbReference>
<protein>
    <submittedName>
        <fullName evidence="1">Uncharacterized protein</fullName>
    </submittedName>
</protein>
<name>A0A7J6WDA7_THATH</name>
<dbReference type="AlphaFoldDB" id="A0A7J6WDA7"/>
<comment type="caution">
    <text evidence="1">The sequence shown here is derived from an EMBL/GenBank/DDBJ whole genome shotgun (WGS) entry which is preliminary data.</text>
</comment>
<sequence>MEGFREPCYDTEGHLVPTGSALKDLVGRNYKIKSFKLKPIPATNEDYCEVGRSSSNHRSSEQSYAQ</sequence>
<evidence type="ECO:0000313" key="1">
    <source>
        <dbReference type="EMBL" id="KAF5195414.1"/>
    </source>
</evidence>
<organism evidence="1 2">
    <name type="scientific">Thalictrum thalictroides</name>
    <name type="common">Rue-anemone</name>
    <name type="synonym">Anemone thalictroides</name>
    <dbReference type="NCBI Taxonomy" id="46969"/>
    <lineage>
        <taxon>Eukaryota</taxon>
        <taxon>Viridiplantae</taxon>
        <taxon>Streptophyta</taxon>
        <taxon>Embryophyta</taxon>
        <taxon>Tracheophyta</taxon>
        <taxon>Spermatophyta</taxon>
        <taxon>Magnoliopsida</taxon>
        <taxon>Ranunculales</taxon>
        <taxon>Ranunculaceae</taxon>
        <taxon>Thalictroideae</taxon>
        <taxon>Thalictrum</taxon>
    </lineage>
</organism>
<gene>
    <name evidence="1" type="ORF">FRX31_014998</name>
</gene>
<dbReference type="EMBL" id="JABWDY010017350">
    <property type="protein sequence ID" value="KAF5195414.1"/>
    <property type="molecule type" value="Genomic_DNA"/>
</dbReference>
<feature type="non-terminal residue" evidence="1">
    <location>
        <position position="1"/>
    </location>
</feature>
<keyword evidence="2" id="KW-1185">Reference proteome</keyword>
<reference evidence="1 2" key="1">
    <citation type="submission" date="2020-06" db="EMBL/GenBank/DDBJ databases">
        <title>Transcriptomic and genomic resources for Thalictrum thalictroides and T. hernandezii: Facilitating candidate gene discovery in an emerging model plant lineage.</title>
        <authorList>
            <person name="Arias T."/>
            <person name="Riano-Pachon D.M."/>
            <person name="Di Stilio V.S."/>
        </authorList>
    </citation>
    <scope>NUCLEOTIDE SEQUENCE [LARGE SCALE GENOMIC DNA]</scope>
    <source>
        <strain evidence="2">cv. WT478/WT964</strain>
        <tissue evidence="1">Leaves</tissue>
    </source>
</reference>
<evidence type="ECO:0000313" key="2">
    <source>
        <dbReference type="Proteomes" id="UP000554482"/>
    </source>
</evidence>
<accession>A0A7J6WDA7</accession>
<proteinExistence type="predicted"/>